<keyword evidence="3" id="KW-1185">Reference proteome</keyword>
<feature type="compositionally biased region" description="Basic and acidic residues" evidence="1">
    <location>
        <begin position="15"/>
        <end position="34"/>
    </location>
</feature>
<name>A0AAV3PSU1_LITER</name>
<proteinExistence type="predicted"/>
<dbReference type="Proteomes" id="UP001454036">
    <property type="component" value="Unassembled WGS sequence"/>
</dbReference>
<feature type="compositionally biased region" description="Polar residues" evidence="1">
    <location>
        <begin position="35"/>
        <end position="59"/>
    </location>
</feature>
<evidence type="ECO:0000313" key="3">
    <source>
        <dbReference type="Proteomes" id="UP001454036"/>
    </source>
</evidence>
<comment type="caution">
    <text evidence="2">The sequence shown here is derived from an EMBL/GenBank/DDBJ whole genome shotgun (WGS) entry which is preliminary data.</text>
</comment>
<accession>A0AAV3PSU1</accession>
<sequence length="73" mass="8238">MVKVRNPFVVLDQIEKESESGEKRGEESVKDSSQKDVQSSAKTAHDSIIQQAKLNVQQRKSSRARGKDPLPFR</sequence>
<gene>
    <name evidence="2" type="ORF">LIER_43261</name>
</gene>
<dbReference type="EMBL" id="BAABME010033819">
    <property type="protein sequence ID" value="GAA0154123.1"/>
    <property type="molecule type" value="Genomic_DNA"/>
</dbReference>
<reference evidence="2 3" key="1">
    <citation type="submission" date="2024-01" db="EMBL/GenBank/DDBJ databases">
        <title>The complete chloroplast genome sequence of Lithospermum erythrorhizon: insights into the phylogenetic relationship among Boraginaceae species and the maternal lineages of purple gromwells.</title>
        <authorList>
            <person name="Okada T."/>
            <person name="Watanabe K."/>
        </authorList>
    </citation>
    <scope>NUCLEOTIDE SEQUENCE [LARGE SCALE GENOMIC DNA]</scope>
</reference>
<evidence type="ECO:0000313" key="2">
    <source>
        <dbReference type="EMBL" id="GAA0154123.1"/>
    </source>
</evidence>
<feature type="region of interest" description="Disordered" evidence="1">
    <location>
        <begin position="15"/>
        <end position="73"/>
    </location>
</feature>
<organism evidence="2 3">
    <name type="scientific">Lithospermum erythrorhizon</name>
    <name type="common">Purple gromwell</name>
    <name type="synonym">Lithospermum officinale var. erythrorhizon</name>
    <dbReference type="NCBI Taxonomy" id="34254"/>
    <lineage>
        <taxon>Eukaryota</taxon>
        <taxon>Viridiplantae</taxon>
        <taxon>Streptophyta</taxon>
        <taxon>Embryophyta</taxon>
        <taxon>Tracheophyta</taxon>
        <taxon>Spermatophyta</taxon>
        <taxon>Magnoliopsida</taxon>
        <taxon>eudicotyledons</taxon>
        <taxon>Gunneridae</taxon>
        <taxon>Pentapetalae</taxon>
        <taxon>asterids</taxon>
        <taxon>lamiids</taxon>
        <taxon>Boraginales</taxon>
        <taxon>Boraginaceae</taxon>
        <taxon>Boraginoideae</taxon>
        <taxon>Lithospermeae</taxon>
        <taxon>Lithospermum</taxon>
    </lineage>
</organism>
<dbReference type="AlphaFoldDB" id="A0AAV3PSU1"/>
<evidence type="ECO:0000256" key="1">
    <source>
        <dbReference type="SAM" id="MobiDB-lite"/>
    </source>
</evidence>
<protein>
    <submittedName>
        <fullName evidence="2">Uncharacterized protein</fullName>
    </submittedName>
</protein>